<dbReference type="Gene3D" id="3.40.30.10">
    <property type="entry name" value="Glutaredoxin"/>
    <property type="match status" value="1"/>
</dbReference>
<dbReference type="PANTHER" id="PTHR46679:SF1">
    <property type="entry name" value="GLUTAREDOXIN-2, MITOCHONDRIAL"/>
    <property type="match status" value="1"/>
</dbReference>
<dbReference type="Pfam" id="PF00462">
    <property type="entry name" value="Glutaredoxin"/>
    <property type="match status" value="1"/>
</dbReference>
<evidence type="ECO:0000256" key="4">
    <source>
        <dbReference type="ARBA" id="ARBA00023157"/>
    </source>
</evidence>
<dbReference type="SUPFAM" id="SSF52833">
    <property type="entry name" value="Thioredoxin-like"/>
    <property type="match status" value="1"/>
</dbReference>
<keyword evidence="5" id="KW-0676">Redox-active center</keyword>
<name>W7XEY9_TETTS</name>
<accession>W7XEY9</accession>
<evidence type="ECO:0000256" key="1">
    <source>
        <dbReference type="ARBA" id="ARBA00007787"/>
    </source>
</evidence>
<dbReference type="RefSeq" id="XP_012656132.1">
    <property type="nucleotide sequence ID" value="XM_012800678.1"/>
</dbReference>
<dbReference type="GO" id="GO:0015035">
    <property type="term" value="F:protein-disulfide reductase activity"/>
    <property type="evidence" value="ECO:0007669"/>
    <property type="project" value="TreeGrafter"/>
</dbReference>
<dbReference type="GO" id="GO:0005739">
    <property type="term" value="C:mitochondrion"/>
    <property type="evidence" value="ECO:0007669"/>
    <property type="project" value="TreeGrafter"/>
</dbReference>
<dbReference type="Proteomes" id="UP000009168">
    <property type="component" value="Unassembled WGS sequence"/>
</dbReference>
<dbReference type="InParanoid" id="W7XEY9"/>
<keyword evidence="3" id="KW-0249">Electron transport</keyword>
<protein>
    <submittedName>
        <fullName evidence="7">Glutathione S-transferase, amine-terminal domain protein</fullName>
    </submittedName>
</protein>
<dbReference type="PROSITE" id="PS51354">
    <property type="entry name" value="GLUTAREDOXIN_2"/>
    <property type="match status" value="1"/>
</dbReference>
<dbReference type="InterPro" id="IPR002109">
    <property type="entry name" value="Glutaredoxin"/>
</dbReference>
<evidence type="ECO:0000256" key="3">
    <source>
        <dbReference type="ARBA" id="ARBA00022982"/>
    </source>
</evidence>
<evidence type="ECO:0000256" key="2">
    <source>
        <dbReference type="ARBA" id="ARBA00022448"/>
    </source>
</evidence>
<dbReference type="KEGG" id="tet:TTHERM_000325651"/>
<dbReference type="AlphaFoldDB" id="W7XEY9"/>
<dbReference type="PANTHER" id="PTHR46679">
    <property type="match status" value="1"/>
</dbReference>
<organism evidence="7 8">
    <name type="scientific">Tetrahymena thermophila (strain SB210)</name>
    <dbReference type="NCBI Taxonomy" id="312017"/>
    <lineage>
        <taxon>Eukaryota</taxon>
        <taxon>Sar</taxon>
        <taxon>Alveolata</taxon>
        <taxon>Ciliophora</taxon>
        <taxon>Intramacronucleata</taxon>
        <taxon>Oligohymenophorea</taxon>
        <taxon>Hymenostomatida</taxon>
        <taxon>Tetrahymenina</taxon>
        <taxon>Tetrahymenidae</taxon>
        <taxon>Tetrahymena</taxon>
    </lineage>
</organism>
<reference evidence="8" key="1">
    <citation type="journal article" date="2006" name="PLoS Biol.">
        <title>Macronuclear genome sequence of the ciliate Tetrahymena thermophila, a model eukaryote.</title>
        <authorList>
            <person name="Eisen J.A."/>
            <person name="Coyne R.S."/>
            <person name="Wu M."/>
            <person name="Wu D."/>
            <person name="Thiagarajan M."/>
            <person name="Wortman J.R."/>
            <person name="Badger J.H."/>
            <person name="Ren Q."/>
            <person name="Amedeo P."/>
            <person name="Jones K.M."/>
            <person name="Tallon L.J."/>
            <person name="Delcher A.L."/>
            <person name="Salzberg S.L."/>
            <person name="Silva J.C."/>
            <person name="Haas B.J."/>
            <person name="Majoros W.H."/>
            <person name="Farzad M."/>
            <person name="Carlton J.M."/>
            <person name="Smith R.K. Jr."/>
            <person name="Garg J."/>
            <person name="Pearlman R.E."/>
            <person name="Karrer K.M."/>
            <person name="Sun L."/>
            <person name="Manning G."/>
            <person name="Elde N.C."/>
            <person name="Turkewitz A.P."/>
            <person name="Asai D.J."/>
            <person name="Wilkes D.E."/>
            <person name="Wang Y."/>
            <person name="Cai H."/>
            <person name="Collins K."/>
            <person name="Stewart B.A."/>
            <person name="Lee S.R."/>
            <person name="Wilamowska K."/>
            <person name="Weinberg Z."/>
            <person name="Ruzzo W.L."/>
            <person name="Wloga D."/>
            <person name="Gaertig J."/>
            <person name="Frankel J."/>
            <person name="Tsao C.-C."/>
            <person name="Gorovsky M.A."/>
            <person name="Keeling P.J."/>
            <person name="Waller R.F."/>
            <person name="Patron N.J."/>
            <person name="Cherry J.M."/>
            <person name="Stover N.A."/>
            <person name="Krieger C.J."/>
            <person name="del Toro C."/>
            <person name="Ryder H.F."/>
            <person name="Williamson S.C."/>
            <person name="Barbeau R.A."/>
            <person name="Hamilton E.P."/>
            <person name="Orias E."/>
        </authorList>
    </citation>
    <scope>NUCLEOTIDE SEQUENCE [LARGE SCALE GENOMIC DNA]</scope>
    <source>
        <strain evidence="8">SB210</strain>
    </source>
</reference>
<gene>
    <name evidence="7" type="ORF">TTHERM_000325651</name>
</gene>
<evidence type="ECO:0000313" key="8">
    <source>
        <dbReference type="Proteomes" id="UP000009168"/>
    </source>
</evidence>
<evidence type="ECO:0000256" key="5">
    <source>
        <dbReference type="ARBA" id="ARBA00023284"/>
    </source>
</evidence>
<keyword evidence="8" id="KW-1185">Reference proteome</keyword>
<sequence>MQFRKLGFQVLRYMGGKQSFPKSKNIAKEIKVYGTNTCPYCASAKSMFENMGAKYEFINTDDNPQKRDELSQKYDWDTIPMIFVDGKFYGGYTDTKEKILSGQLKI</sequence>
<proteinExistence type="inferred from homology"/>
<evidence type="ECO:0000259" key="6">
    <source>
        <dbReference type="Pfam" id="PF00462"/>
    </source>
</evidence>
<feature type="domain" description="Glutaredoxin" evidence="6">
    <location>
        <begin position="30"/>
        <end position="88"/>
    </location>
</feature>
<keyword evidence="4" id="KW-1015">Disulfide bond</keyword>
<dbReference type="OrthoDB" id="418495at2759"/>
<dbReference type="STRING" id="312017.W7XEY9"/>
<dbReference type="InterPro" id="IPR036249">
    <property type="entry name" value="Thioredoxin-like_sf"/>
</dbReference>
<keyword evidence="2" id="KW-0813">Transport</keyword>
<dbReference type="CDD" id="cd02066">
    <property type="entry name" value="GRX_family"/>
    <property type="match status" value="1"/>
</dbReference>
<dbReference type="GeneID" id="24438456"/>
<dbReference type="InterPro" id="IPR014025">
    <property type="entry name" value="Glutaredoxin_subgr"/>
</dbReference>
<evidence type="ECO:0000313" key="7">
    <source>
        <dbReference type="EMBL" id="EWS71314.1"/>
    </source>
</evidence>
<dbReference type="EMBL" id="GG662299">
    <property type="protein sequence ID" value="EWS71314.1"/>
    <property type="molecule type" value="Genomic_DNA"/>
</dbReference>
<dbReference type="PRINTS" id="PR00160">
    <property type="entry name" value="GLUTAREDOXIN"/>
</dbReference>
<comment type="similarity">
    <text evidence="1">Belongs to the glutaredoxin family.</text>
</comment>